<protein>
    <submittedName>
        <fullName evidence="1">Filamentous hemagglutinin</fullName>
    </submittedName>
</protein>
<reference evidence="1 2" key="1">
    <citation type="submission" date="2016-10" db="EMBL/GenBank/DDBJ databases">
        <authorList>
            <person name="de Groot N.N."/>
        </authorList>
    </citation>
    <scope>NUCLEOTIDE SEQUENCE [LARGE SCALE GENOMIC DNA]</scope>
    <source>
        <strain evidence="1 2">LMG 18387</strain>
    </source>
</reference>
<name>A0A1G8QTJ6_9GAMM</name>
<accession>A0A1G8QTJ6</accession>
<sequence>GSDSTVGLNRDVNSAYEITKDEESRTDLYVSKSSIEALSDPMATIEQWAEALTTYDETAVKNFEQIGIGLNVSYNRLEKALGRQLPQGAEQAGGAALAEGALEALLLGGMKLKDAKALLGSGEFQEKVLAQLKAIDSIPPEAFDRVAEVAIGALEINGKPSDPSPPAHADDQLTAAQDVLRMVSTMNEFMEQHPEGSTALSWGMAALQGPKGIIQLAVIQALGETDAGQSVAQQLAAVEQWAGRVVAEGIEKKGLDESRPPEQFLLGGGNFAAAILIGAGYGKGKDGSAGAKGDAPSLLPKPGDTSVPVSGVGAGAVFKVDSNQLGKKLRKHVQDFGGNAANPADRKMVFDRIQDIGNNPEKVIPGSFSGQGAGGVIGNVFFRIKGNDVVVTKPDGSFVTILKDGVIGNTFVKNALKGAVNGAF</sequence>
<dbReference type="GO" id="GO:0004540">
    <property type="term" value="F:RNA nuclease activity"/>
    <property type="evidence" value="ECO:0007669"/>
    <property type="project" value="InterPro"/>
</dbReference>
<dbReference type="EMBL" id="FNDG01000046">
    <property type="protein sequence ID" value="SDJ07665.1"/>
    <property type="molecule type" value="Genomic_DNA"/>
</dbReference>
<proteinExistence type="predicted"/>
<dbReference type="Gene3D" id="3.10.450.200">
    <property type="match status" value="1"/>
</dbReference>
<gene>
    <name evidence="1" type="ORF">SAMN05216588_1462</name>
</gene>
<dbReference type="InterPro" id="IPR037178">
    <property type="entry name" value="ColicinD_C_sf"/>
</dbReference>
<dbReference type="Proteomes" id="UP000198606">
    <property type="component" value="Unassembled WGS sequence"/>
</dbReference>
<evidence type="ECO:0000313" key="1">
    <source>
        <dbReference type="EMBL" id="SDJ07665.1"/>
    </source>
</evidence>
<feature type="non-terminal residue" evidence="1">
    <location>
        <position position="1"/>
    </location>
</feature>
<dbReference type="STRING" id="29435.SAMN05216588_1462"/>
<dbReference type="AlphaFoldDB" id="A0A1G8QTJ6"/>
<evidence type="ECO:0000313" key="2">
    <source>
        <dbReference type="Proteomes" id="UP000198606"/>
    </source>
</evidence>
<organism evidence="1 2">
    <name type="scientific">Phytopseudomonas flavescens</name>
    <dbReference type="NCBI Taxonomy" id="29435"/>
    <lineage>
        <taxon>Bacteria</taxon>
        <taxon>Pseudomonadati</taxon>
        <taxon>Pseudomonadota</taxon>
        <taxon>Gammaproteobacteria</taxon>
        <taxon>Pseudomonadales</taxon>
        <taxon>Pseudomonadaceae</taxon>
        <taxon>Phytopseudomonas</taxon>
    </lineage>
</organism>